<dbReference type="SMART" id="SM00267">
    <property type="entry name" value="GGDEF"/>
    <property type="match status" value="1"/>
</dbReference>
<dbReference type="GO" id="GO:0052621">
    <property type="term" value="F:diguanylate cyclase activity"/>
    <property type="evidence" value="ECO:0007669"/>
    <property type="project" value="UniProtKB-EC"/>
</dbReference>
<dbReference type="GO" id="GO:0005886">
    <property type="term" value="C:plasma membrane"/>
    <property type="evidence" value="ECO:0007669"/>
    <property type="project" value="TreeGrafter"/>
</dbReference>
<dbReference type="SUPFAM" id="SSF52172">
    <property type="entry name" value="CheY-like"/>
    <property type="match status" value="2"/>
</dbReference>
<dbReference type="InterPro" id="IPR043128">
    <property type="entry name" value="Rev_trsase/Diguanyl_cyclase"/>
</dbReference>
<dbReference type="Gene3D" id="3.40.50.2300">
    <property type="match status" value="1"/>
</dbReference>
<dbReference type="GO" id="GO:1902201">
    <property type="term" value="P:negative regulation of bacterial-type flagellum-dependent cell motility"/>
    <property type="evidence" value="ECO:0007669"/>
    <property type="project" value="TreeGrafter"/>
</dbReference>
<organism evidence="6 9">
    <name type="scientific">Methylopila capsulata</name>
    <dbReference type="NCBI Taxonomy" id="61654"/>
    <lineage>
        <taxon>Bacteria</taxon>
        <taxon>Pseudomonadati</taxon>
        <taxon>Pseudomonadota</taxon>
        <taxon>Alphaproteobacteria</taxon>
        <taxon>Hyphomicrobiales</taxon>
        <taxon>Methylopilaceae</taxon>
        <taxon>Methylopila</taxon>
    </lineage>
</organism>
<dbReference type="Gene3D" id="6.10.250.690">
    <property type="match status" value="1"/>
</dbReference>
<dbReference type="NCBIfam" id="TIGR00254">
    <property type="entry name" value="GGDEF"/>
    <property type="match status" value="1"/>
</dbReference>
<reference evidence="6" key="1">
    <citation type="journal article" date="2014" name="Int. J. Syst. Evol. Microbiol.">
        <title>Complete genome sequence of Corynebacterium casei LMG S-19264T (=DSM 44701T), isolated from a smear-ripened cheese.</title>
        <authorList>
            <consortium name="US DOE Joint Genome Institute (JGI-PGF)"/>
            <person name="Walter F."/>
            <person name="Albersmeier A."/>
            <person name="Kalinowski J."/>
            <person name="Ruckert C."/>
        </authorList>
    </citation>
    <scope>NUCLEOTIDE SEQUENCE</scope>
    <source>
        <strain evidence="6">VKM B-1606</strain>
    </source>
</reference>
<dbReference type="FunFam" id="3.30.70.270:FF:000001">
    <property type="entry name" value="Diguanylate cyclase domain protein"/>
    <property type="match status" value="1"/>
</dbReference>
<dbReference type="InterPro" id="IPR000160">
    <property type="entry name" value="GGDEF_dom"/>
</dbReference>
<dbReference type="Pfam" id="PF00072">
    <property type="entry name" value="Response_reg"/>
    <property type="match status" value="2"/>
</dbReference>
<evidence type="ECO:0000313" key="7">
    <source>
        <dbReference type="EMBL" id="MBM7850301.1"/>
    </source>
</evidence>
<feature type="domain" description="GGDEF" evidence="5">
    <location>
        <begin position="322"/>
        <end position="457"/>
    </location>
</feature>
<dbReference type="Proteomes" id="UP001143400">
    <property type="component" value="Unassembled WGS sequence"/>
</dbReference>
<feature type="domain" description="Response regulatory" evidence="4">
    <location>
        <begin position="157"/>
        <end position="272"/>
    </location>
</feature>
<gene>
    <name evidence="6" type="primary">pleD</name>
    <name evidence="6" type="ORF">GCM10008170_16130</name>
    <name evidence="7" type="ORF">JOD31_000513</name>
</gene>
<dbReference type="EMBL" id="BSFF01000002">
    <property type="protein sequence ID" value="GLK55594.1"/>
    <property type="molecule type" value="Genomic_DNA"/>
</dbReference>
<dbReference type="AlphaFoldDB" id="A0A9W6IU27"/>
<dbReference type="GO" id="GO:0043709">
    <property type="term" value="P:cell adhesion involved in single-species biofilm formation"/>
    <property type="evidence" value="ECO:0007669"/>
    <property type="project" value="TreeGrafter"/>
</dbReference>
<feature type="modified residue" description="4-aspartylphosphate" evidence="3">
    <location>
        <position position="53"/>
    </location>
</feature>
<reference evidence="6" key="3">
    <citation type="submission" date="2023-01" db="EMBL/GenBank/DDBJ databases">
        <authorList>
            <person name="Sun Q."/>
            <person name="Evtushenko L."/>
        </authorList>
    </citation>
    <scope>NUCLEOTIDE SEQUENCE</scope>
    <source>
        <strain evidence="6">VKM B-1606</strain>
    </source>
</reference>
<evidence type="ECO:0000256" key="1">
    <source>
        <dbReference type="ARBA" id="ARBA00012528"/>
    </source>
</evidence>
<keyword evidence="3" id="KW-0597">Phosphoprotein</keyword>
<accession>A0A9W6IU27</accession>
<dbReference type="Gene3D" id="3.30.70.270">
    <property type="match status" value="1"/>
</dbReference>
<evidence type="ECO:0000259" key="4">
    <source>
        <dbReference type="PROSITE" id="PS50110"/>
    </source>
</evidence>
<dbReference type="EC" id="2.7.7.65" evidence="1"/>
<dbReference type="SUPFAM" id="SSF55073">
    <property type="entry name" value="Nucleotide cyclase"/>
    <property type="match status" value="1"/>
</dbReference>
<dbReference type="GO" id="GO:0000160">
    <property type="term" value="P:phosphorelay signal transduction system"/>
    <property type="evidence" value="ECO:0007669"/>
    <property type="project" value="InterPro"/>
</dbReference>
<dbReference type="InterPro" id="IPR011006">
    <property type="entry name" value="CheY-like_superfamily"/>
</dbReference>
<dbReference type="CDD" id="cd01949">
    <property type="entry name" value="GGDEF"/>
    <property type="match status" value="1"/>
</dbReference>
<proteinExistence type="predicted"/>
<dbReference type="Proteomes" id="UP000758856">
    <property type="component" value="Unassembled WGS sequence"/>
</dbReference>
<dbReference type="InterPro" id="IPR029787">
    <property type="entry name" value="Nucleotide_cyclase"/>
</dbReference>
<comment type="caution">
    <text evidence="3">Lacks conserved residue(s) required for the propagation of feature annotation.</text>
</comment>
<evidence type="ECO:0000256" key="2">
    <source>
        <dbReference type="ARBA" id="ARBA00034247"/>
    </source>
</evidence>
<dbReference type="CDD" id="cd17538">
    <property type="entry name" value="REC_D1_PleD-like"/>
    <property type="match status" value="1"/>
</dbReference>
<dbReference type="SMART" id="SM00448">
    <property type="entry name" value="REC"/>
    <property type="match status" value="2"/>
</dbReference>
<dbReference type="EMBL" id="JAFBCY010000001">
    <property type="protein sequence ID" value="MBM7850301.1"/>
    <property type="molecule type" value="Genomic_DNA"/>
</dbReference>
<dbReference type="PROSITE" id="PS50887">
    <property type="entry name" value="GGDEF"/>
    <property type="match status" value="1"/>
</dbReference>
<keyword evidence="7" id="KW-0548">Nucleotidyltransferase</keyword>
<evidence type="ECO:0000313" key="6">
    <source>
        <dbReference type="EMBL" id="GLK55594.1"/>
    </source>
</evidence>
<name>A0A9W6IU27_9HYPH</name>
<protein>
    <recommendedName>
        <fullName evidence="1">diguanylate cyclase</fullName>
        <ecNumber evidence="1">2.7.7.65</ecNumber>
    </recommendedName>
</protein>
<keyword evidence="7" id="KW-0808">Transferase</keyword>
<evidence type="ECO:0000313" key="9">
    <source>
        <dbReference type="Proteomes" id="UP001143400"/>
    </source>
</evidence>
<dbReference type="RefSeq" id="WP_204948746.1">
    <property type="nucleotide sequence ID" value="NZ_BSFF01000002.1"/>
</dbReference>
<comment type="catalytic activity">
    <reaction evidence="2">
        <text>2 GTP = 3',3'-c-di-GMP + 2 diphosphate</text>
        <dbReference type="Rhea" id="RHEA:24898"/>
        <dbReference type="ChEBI" id="CHEBI:33019"/>
        <dbReference type="ChEBI" id="CHEBI:37565"/>
        <dbReference type="ChEBI" id="CHEBI:58805"/>
        <dbReference type="EC" id="2.7.7.65"/>
    </reaction>
</comment>
<dbReference type="PANTHER" id="PTHR45138:SF9">
    <property type="entry name" value="DIGUANYLATE CYCLASE DGCM-RELATED"/>
    <property type="match status" value="1"/>
</dbReference>
<evidence type="ECO:0000313" key="8">
    <source>
        <dbReference type="Proteomes" id="UP000758856"/>
    </source>
</evidence>
<dbReference type="PROSITE" id="PS50110">
    <property type="entry name" value="RESPONSE_REGULATORY"/>
    <property type="match status" value="2"/>
</dbReference>
<sequence length="457" mass="50364">MTARILVVDDVPANLKLLSARLTAEYFEVMTATNGTEALEICARAQCDVVLLDVVMPGLDGFEVCRRLKADPKTHHIPVVMVTALDQPADRVRGLEAGADDFLTKPVADVALLARIRSLARLKMLGDELRLRAQTTREIGMTDALVEAMADDGLHGRVLLVDDRDVSQSRIAAALATGQSVSSEPSPYEALFRAAEGEFDLMIVALELRDFDALRLCAQVRSLERTRMLPILLVADHDQTARVIRGLEVGVNDYLLRPLDANELVARVRTQIRRKRYNERLRSNLLESMALAITDGLTGLHNRRYMEMHLQSLLDQATARDRPLSALVVDIDFFKRVNDTHGHDAGDEVLREFAARLKASVRGIDLACRLGGEEFVVVMPETDAKVAQLVAERIRRRMAGDPFRIARGARTIDVTASIGVASFDVAVDDAASLLKRADVALYRAKSEGRNRVAADAA</sequence>
<dbReference type="Pfam" id="PF00990">
    <property type="entry name" value="GGDEF"/>
    <property type="match status" value="1"/>
</dbReference>
<dbReference type="CDD" id="cd17539">
    <property type="entry name" value="psREC-like_D2_PleD"/>
    <property type="match status" value="1"/>
</dbReference>
<dbReference type="PANTHER" id="PTHR45138">
    <property type="entry name" value="REGULATORY COMPONENTS OF SENSORY TRANSDUCTION SYSTEM"/>
    <property type="match status" value="1"/>
</dbReference>
<dbReference type="InterPro" id="IPR050469">
    <property type="entry name" value="Diguanylate_Cyclase"/>
</dbReference>
<dbReference type="NCBIfam" id="NF007135">
    <property type="entry name" value="PRK09581.1"/>
    <property type="match status" value="1"/>
</dbReference>
<dbReference type="InterPro" id="IPR001789">
    <property type="entry name" value="Sig_transdc_resp-reg_receiver"/>
</dbReference>
<evidence type="ECO:0000259" key="5">
    <source>
        <dbReference type="PROSITE" id="PS50887"/>
    </source>
</evidence>
<reference evidence="7 8" key="2">
    <citation type="submission" date="2021-01" db="EMBL/GenBank/DDBJ databases">
        <title>Genomic Encyclopedia of Type Strains, Phase IV (KMG-IV): sequencing the most valuable type-strain genomes for metagenomic binning, comparative biology and taxonomic classification.</title>
        <authorList>
            <person name="Goeker M."/>
        </authorList>
    </citation>
    <scope>NUCLEOTIDE SEQUENCE [LARGE SCALE GENOMIC DNA]</scope>
    <source>
        <strain evidence="7 8">DSM 6130</strain>
    </source>
</reference>
<comment type="caution">
    <text evidence="6">The sequence shown here is derived from an EMBL/GenBank/DDBJ whole genome shotgun (WGS) entry which is preliminary data.</text>
</comment>
<feature type="domain" description="Response regulatory" evidence="4">
    <location>
        <begin position="4"/>
        <end position="120"/>
    </location>
</feature>
<dbReference type="FunFam" id="3.40.50.2300:FF:000574">
    <property type="entry name" value="Response regulator PleD"/>
    <property type="match status" value="1"/>
</dbReference>
<keyword evidence="8" id="KW-1185">Reference proteome</keyword>
<evidence type="ECO:0000256" key="3">
    <source>
        <dbReference type="PROSITE-ProRule" id="PRU00169"/>
    </source>
</evidence>